<organism evidence="5 6">
    <name type="scientific">Gallaecimonas pentaromativorans</name>
    <dbReference type="NCBI Taxonomy" id="584787"/>
    <lineage>
        <taxon>Bacteria</taxon>
        <taxon>Pseudomonadati</taxon>
        <taxon>Pseudomonadota</taxon>
        <taxon>Gammaproteobacteria</taxon>
        <taxon>Enterobacterales</taxon>
        <taxon>Gallaecimonadaceae</taxon>
        <taxon>Gallaecimonas</taxon>
    </lineage>
</organism>
<feature type="domain" description="AMP-binding enzyme C-terminal" evidence="4">
    <location>
        <begin position="464"/>
        <end position="539"/>
    </location>
</feature>
<protein>
    <submittedName>
        <fullName evidence="5">Fatty-acyl-CoA synthase</fullName>
    </submittedName>
</protein>
<dbReference type="InterPro" id="IPR025110">
    <property type="entry name" value="AMP-bd_C"/>
</dbReference>
<dbReference type="GO" id="GO:0006631">
    <property type="term" value="P:fatty acid metabolic process"/>
    <property type="evidence" value="ECO:0007669"/>
    <property type="project" value="TreeGrafter"/>
</dbReference>
<comment type="similarity">
    <text evidence="1">Belongs to the ATP-dependent AMP-binding enzyme family.</text>
</comment>
<dbReference type="InterPro" id="IPR000873">
    <property type="entry name" value="AMP-dep_synth/lig_dom"/>
</dbReference>
<dbReference type="Gene3D" id="3.40.50.12780">
    <property type="entry name" value="N-terminal domain of ligase-like"/>
    <property type="match status" value="1"/>
</dbReference>
<dbReference type="AlphaFoldDB" id="A0A3N1P8I7"/>
<comment type="caution">
    <text evidence="5">The sequence shown here is derived from an EMBL/GenBank/DDBJ whole genome shotgun (WGS) entry which is preliminary data.</text>
</comment>
<dbReference type="Pfam" id="PF13193">
    <property type="entry name" value="AMP-binding_C"/>
    <property type="match status" value="1"/>
</dbReference>
<name>A0A3N1P8I7_9GAMM</name>
<feature type="domain" description="AMP-dependent synthetase/ligase" evidence="3">
    <location>
        <begin position="26"/>
        <end position="413"/>
    </location>
</feature>
<evidence type="ECO:0000313" key="5">
    <source>
        <dbReference type="EMBL" id="ROQ24853.1"/>
    </source>
</evidence>
<evidence type="ECO:0000313" key="6">
    <source>
        <dbReference type="Proteomes" id="UP000268033"/>
    </source>
</evidence>
<sequence length="559" mass="62177">MAAMESMFKGESQPPLSFQTIGDCLKDRAKAHPNRLAVVVRHQNIRWTYRQFQQQVDRLATGLYRLGIEKGDRVGIWAPNCYQWLLVQFATARLGAIMVCINPNYQKPELAYALNKVQCKALVCAEGFRHLNYLAMLDDLAPELARTTSGKPLKAKALPHLRHVITLGKAHNGYLAFDWLMADFSASDRALLDALELTPGEPINIQFTSGTTGNPKGATLSHHNILNNAALVGEAMDLGPKDKLCIPVPLYHCFGMVLGSLLCVTRGAAMVFPAEAFDAASTLAAVSEEKCTALHGVPTMFIAMLEHPDFAQFDVSSLRTGVMAGATCPMELMKKVMGPLHVPEILIAYGQTESSPINHITRRDDPLEKRITSVGRAGAHQEVKLVDPMGRTVALGEKGEICNRSYSVMLGYWDDAQKTDDAIDSHGWLHSGDLGIMDAEGYVQVVGRLKDMIIRGGENIYPREVEECFYRHPKVQEIQVFGIPDERYGEAVCAWVQARKGQSLSRDELVEFAREQLAHFKIPKYFHFVDNYPMTVTGKIQKFKMRELMLESLKDAVKS</sequence>
<dbReference type="Gene3D" id="3.30.300.30">
    <property type="match status" value="1"/>
</dbReference>
<dbReference type="PANTHER" id="PTHR43201:SF5">
    <property type="entry name" value="MEDIUM-CHAIN ACYL-COA LIGASE ACSF2, MITOCHONDRIAL"/>
    <property type="match status" value="1"/>
</dbReference>
<dbReference type="GO" id="GO:0031956">
    <property type="term" value="F:medium-chain fatty acid-CoA ligase activity"/>
    <property type="evidence" value="ECO:0007669"/>
    <property type="project" value="TreeGrafter"/>
</dbReference>
<dbReference type="PROSITE" id="PS00455">
    <property type="entry name" value="AMP_BINDING"/>
    <property type="match status" value="1"/>
</dbReference>
<accession>A0A3N1P8I7</accession>
<evidence type="ECO:0000256" key="1">
    <source>
        <dbReference type="ARBA" id="ARBA00006432"/>
    </source>
</evidence>
<evidence type="ECO:0000259" key="4">
    <source>
        <dbReference type="Pfam" id="PF13193"/>
    </source>
</evidence>
<dbReference type="Pfam" id="PF00501">
    <property type="entry name" value="AMP-binding"/>
    <property type="match status" value="1"/>
</dbReference>
<dbReference type="FunFam" id="3.40.50.12780:FF:000003">
    <property type="entry name" value="Long-chain-fatty-acid--CoA ligase FadD"/>
    <property type="match status" value="1"/>
</dbReference>
<dbReference type="STRING" id="584787.GCA_001247655_01033"/>
<dbReference type="Proteomes" id="UP000268033">
    <property type="component" value="Unassembled WGS sequence"/>
</dbReference>
<evidence type="ECO:0000256" key="2">
    <source>
        <dbReference type="ARBA" id="ARBA00022598"/>
    </source>
</evidence>
<dbReference type="InterPro" id="IPR020845">
    <property type="entry name" value="AMP-binding_CS"/>
</dbReference>
<dbReference type="CDD" id="cd05917">
    <property type="entry name" value="FACL_like_2"/>
    <property type="match status" value="1"/>
</dbReference>
<dbReference type="SUPFAM" id="SSF56801">
    <property type="entry name" value="Acetyl-CoA synthetase-like"/>
    <property type="match status" value="1"/>
</dbReference>
<reference evidence="5 6" key="1">
    <citation type="submission" date="2018-11" db="EMBL/GenBank/DDBJ databases">
        <title>Genomic Encyclopedia of Type Strains, Phase IV (KMG-IV): sequencing the most valuable type-strain genomes for metagenomic binning, comparative biology and taxonomic classification.</title>
        <authorList>
            <person name="Goeker M."/>
        </authorList>
    </citation>
    <scope>NUCLEOTIDE SEQUENCE [LARGE SCALE GENOMIC DNA]</scope>
    <source>
        <strain evidence="5 6">DSM 21945</strain>
    </source>
</reference>
<gene>
    <name evidence="5" type="ORF">EDC28_106100</name>
</gene>
<dbReference type="EMBL" id="RJUL01000006">
    <property type="protein sequence ID" value="ROQ24853.1"/>
    <property type="molecule type" value="Genomic_DNA"/>
</dbReference>
<dbReference type="FunFam" id="3.30.300.30:FF:000008">
    <property type="entry name" value="2,3-dihydroxybenzoate-AMP ligase"/>
    <property type="match status" value="1"/>
</dbReference>
<evidence type="ECO:0000259" key="3">
    <source>
        <dbReference type="Pfam" id="PF00501"/>
    </source>
</evidence>
<keyword evidence="6" id="KW-1185">Reference proteome</keyword>
<dbReference type="InterPro" id="IPR045851">
    <property type="entry name" value="AMP-bd_C_sf"/>
</dbReference>
<dbReference type="PANTHER" id="PTHR43201">
    <property type="entry name" value="ACYL-COA SYNTHETASE"/>
    <property type="match status" value="1"/>
</dbReference>
<keyword evidence="2" id="KW-0436">Ligase</keyword>
<dbReference type="InterPro" id="IPR042099">
    <property type="entry name" value="ANL_N_sf"/>
</dbReference>
<proteinExistence type="inferred from homology"/>